<dbReference type="PANTHER" id="PTHR20855:SF129">
    <property type="entry name" value="HEMOLYSIN-3 HOMOLOG"/>
    <property type="match status" value="1"/>
</dbReference>
<evidence type="ECO:0000256" key="2">
    <source>
        <dbReference type="ARBA" id="ARBA00008488"/>
    </source>
</evidence>
<feature type="transmembrane region" description="Helical" evidence="7">
    <location>
        <begin position="163"/>
        <end position="183"/>
    </location>
</feature>
<reference evidence="8 11" key="2">
    <citation type="submission" date="2020-06" db="EMBL/GenBank/DDBJ databases">
        <title>Lactobacillus rhamnosus QC,genome.</title>
        <authorList>
            <person name="Yi H."/>
            <person name="Jin M."/>
        </authorList>
    </citation>
    <scope>NUCLEOTIDE SEQUENCE [LARGE SCALE GENOMIC DNA]</scope>
    <source>
        <strain evidence="8 11">QC</strain>
    </source>
</reference>
<dbReference type="GO" id="GO:0012505">
    <property type="term" value="C:endomembrane system"/>
    <property type="evidence" value="ECO:0007669"/>
    <property type="project" value="UniProtKB-SubCell"/>
</dbReference>
<dbReference type="Proteomes" id="UP000189067">
    <property type="component" value="Unassembled WGS sequence"/>
</dbReference>
<evidence type="ECO:0000256" key="4">
    <source>
        <dbReference type="ARBA" id="ARBA00022989"/>
    </source>
</evidence>
<feature type="transmembrane region" description="Helical" evidence="7">
    <location>
        <begin position="192"/>
        <end position="212"/>
    </location>
</feature>
<comment type="subcellular location">
    <subcellularLocation>
        <location evidence="1">Endomembrane system</location>
        <topology evidence="1">Multi-pass membrane protein</topology>
    </subcellularLocation>
</comment>
<keyword evidence="4 7" id="KW-1133">Transmembrane helix</keyword>
<feature type="transmembrane region" description="Helical" evidence="7">
    <location>
        <begin position="49"/>
        <end position="73"/>
    </location>
</feature>
<dbReference type="Proteomes" id="UP000542889">
    <property type="component" value="Unassembled WGS sequence"/>
</dbReference>
<dbReference type="OrthoDB" id="9813689at2"/>
<dbReference type="InterPro" id="IPR004254">
    <property type="entry name" value="AdipoR/HlyIII-related"/>
</dbReference>
<protein>
    <submittedName>
        <fullName evidence="8 9">Hemolysin III</fullName>
    </submittedName>
</protein>
<dbReference type="eggNOG" id="COG1272">
    <property type="taxonomic scope" value="Bacteria"/>
</dbReference>
<keyword evidence="6" id="KW-0479">Metal-binding</keyword>
<dbReference type="NCBIfam" id="TIGR01065">
    <property type="entry name" value="hlyIII"/>
    <property type="match status" value="1"/>
</dbReference>
<dbReference type="GO" id="GO:0140911">
    <property type="term" value="F:pore-forming activity"/>
    <property type="evidence" value="ECO:0007669"/>
    <property type="project" value="InterPro"/>
</dbReference>
<sequence length="213" mass="23423">MRVSKSSHYEFNNEMFSAITHAFALGLAVTGTIALGIKGVNSGSQVELFSLIGFGVSLMLLYTASTAFHGFYFSKARHVLQVLDHSGVFILIAGSYLPYCLVAIGGKLGIGLLIAIWALCLGGIAYKLFFLNRFKHLETMIYVVLGWLCLVGMVPLWHHLGPVGFWLLVAGGVAYTGGAMLYLQKGIPYIHVIWHLFVILGSLCMYLSIYFYL</sequence>
<proteinExistence type="inferred from homology"/>
<gene>
    <name evidence="9" type="ORF">BWR10_06685</name>
    <name evidence="8" type="ORF">HWN39_01250</name>
</gene>
<organism evidence="8 11">
    <name type="scientific">Lacticaseibacillus rhamnosus</name>
    <name type="common">Lactobacillus rhamnosus</name>
    <dbReference type="NCBI Taxonomy" id="47715"/>
    <lineage>
        <taxon>Bacteria</taxon>
        <taxon>Bacillati</taxon>
        <taxon>Bacillota</taxon>
        <taxon>Bacilli</taxon>
        <taxon>Lactobacillales</taxon>
        <taxon>Lactobacillaceae</taxon>
        <taxon>Lacticaseibacillus</taxon>
    </lineage>
</organism>
<dbReference type="AlphaFoldDB" id="A0A0E3CPQ9"/>
<dbReference type="GO" id="GO:0046872">
    <property type="term" value="F:metal ion binding"/>
    <property type="evidence" value="ECO:0007669"/>
    <property type="project" value="UniProtKB-KW"/>
</dbReference>
<keyword evidence="3 7" id="KW-0812">Transmembrane</keyword>
<dbReference type="EMBL" id="JABXWP010000002">
    <property type="protein sequence ID" value="NVO87120.1"/>
    <property type="molecule type" value="Genomic_DNA"/>
</dbReference>
<keyword evidence="6" id="KW-0862">Zinc</keyword>
<feature type="binding site" evidence="6">
    <location>
        <position position="195"/>
    </location>
    <ligand>
        <name>Zn(2+)</name>
        <dbReference type="ChEBI" id="CHEBI:29105"/>
    </ligand>
</feature>
<evidence type="ECO:0000313" key="8">
    <source>
        <dbReference type="EMBL" id="NVO87120.1"/>
    </source>
</evidence>
<dbReference type="EMBL" id="MTJY01000028">
    <property type="protein sequence ID" value="ONN74878.1"/>
    <property type="molecule type" value="Genomic_DNA"/>
</dbReference>
<dbReference type="STRING" id="47715.AWJ15_02755"/>
<feature type="transmembrane region" description="Helical" evidence="7">
    <location>
        <begin position="85"/>
        <end position="104"/>
    </location>
</feature>
<feature type="binding site" evidence="6">
    <location>
        <position position="191"/>
    </location>
    <ligand>
        <name>Zn(2+)</name>
        <dbReference type="ChEBI" id="CHEBI:29105"/>
    </ligand>
</feature>
<accession>A0A0E3CPQ9</accession>
<keyword evidence="5 7" id="KW-0472">Membrane</keyword>
<feature type="binding site" evidence="6">
    <location>
        <position position="69"/>
    </location>
    <ligand>
        <name>Zn(2+)</name>
        <dbReference type="ChEBI" id="CHEBI:29105"/>
    </ligand>
</feature>
<accession>A0A2A5L9N4</accession>
<evidence type="ECO:0000256" key="3">
    <source>
        <dbReference type="ARBA" id="ARBA00022692"/>
    </source>
</evidence>
<dbReference type="Pfam" id="PF03006">
    <property type="entry name" value="HlyIII"/>
    <property type="match status" value="1"/>
</dbReference>
<dbReference type="PANTHER" id="PTHR20855">
    <property type="entry name" value="ADIPOR/PROGESTIN RECEPTOR-RELATED"/>
    <property type="match status" value="1"/>
</dbReference>
<evidence type="ECO:0000313" key="10">
    <source>
        <dbReference type="Proteomes" id="UP000189067"/>
    </source>
</evidence>
<name>A0A0E3CPQ9_LACRH</name>
<feature type="transmembrane region" description="Helical" evidence="7">
    <location>
        <begin position="15"/>
        <end position="37"/>
    </location>
</feature>
<feature type="transmembrane region" description="Helical" evidence="7">
    <location>
        <begin position="110"/>
        <end position="129"/>
    </location>
</feature>
<comment type="similarity">
    <text evidence="2">Belongs to the UPF0073 (Hly-III) family.</text>
</comment>
<comment type="caution">
    <text evidence="8">The sequence shown here is derived from an EMBL/GenBank/DDBJ whole genome shotgun (WGS) entry which is preliminary data.</text>
</comment>
<evidence type="ECO:0000256" key="7">
    <source>
        <dbReference type="SAM" id="Phobius"/>
    </source>
</evidence>
<evidence type="ECO:0000256" key="6">
    <source>
        <dbReference type="PIRSR" id="PIRSR604254-1"/>
    </source>
</evidence>
<dbReference type="RefSeq" id="WP_005686412.1">
    <property type="nucleotide sequence ID" value="NZ_CACRTK010000028.1"/>
</dbReference>
<evidence type="ECO:0000256" key="1">
    <source>
        <dbReference type="ARBA" id="ARBA00004127"/>
    </source>
</evidence>
<dbReference type="InterPro" id="IPR005744">
    <property type="entry name" value="Hy-lIII"/>
</dbReference>
<feature type="transmembrane region" description="Helical" evidence="7">
    <location>
        <begin position="141"/>
        <end position="157"/>
    </location>
</feature>
<dbReference type="GO" id="GO:0016020">
    <property type="term" value="C:membrane"/>
    <property type="evidence" value="ECO:0007669"/>
    <property type="project" value="InterPro"/>
</dbReference>
<reference evidence="9 10" key="1">
    <citation type="submission" date="2017-01" db="EMBL/GenBank/DDBJ databases">
        <title>In silico prediction, in vitro antibacterial spectrum and physicochemical properties of a putative bacteriocin produced by Lactobacillus rhamnosus strain L156.4.</title>
        <authorList>
            <person name="Silveira A.M."/>
            <person name="Monteiro A.S."/>
            <person name="Santos V.L."/>
            <person name="Nicoli J.R."/>
            <person name="Azevedo V."/>
            <person name="Soares S.C."/>
            <person name="Castro-Oliveira L."/>
            <person name="Dias-Souza M.V."/>
            <person name="Nardi R.M."/>
        </authorList>
    </citation>
    <scope>NUCLEOTIDE SEQUENCE [LARGE SCALE GENOMIC DNA]</scope>
    <source>
        <strain evidence="9 10">L156.4</strain>
    </source>
</reference>
<evidence type="ECO:0000256" key="5">
    <source>
        <dbReference type="ARBA" id="ARBA00023136"/>
    </source>
</evidence>
<evidence type="ECO:0000313" key="9">
    <source>
        <dbReference type="EMBL" id="ONN74878.1"/>
    </source>
</evidence>
<evidence type="ECO:0000313" key="11">
    <source>
        <dbReference type="Proteomes" id="UP000542889"/>
    </source>
</evidence>